<name>A0AAW0WKS0_CHEQU</name>
<dbReference type="AlphaFoldDB" id="A0AAW0WKS0"/>
<keyword evidence="1" id="KW-0732">Signal</keyword>
<evidence type="ECO:0000256" key="1">
    <source>
        <dbReference type="SAM" id="SignalP"/>
    </source>
</evidence>
<comment type="caution">
    <text evidence="2">The sequence shown here is derived from an EMBL/GenBank/DDBJ whole genome shotgun (WGS) entry which is preliminary data.</text>
</comment>
<gene>
    <name evidence="2" type="ORF">OTU49_009270</name>
</gene>
<feature type="signal peptide" evidence="1">
    <location>
        <begin position="1"/>
        <end position="15"/>
    </location>
</feature>
<keyword evidence="3" id="KW-1185">Reference proteome</keyword>
<proteinExistence type="predicted"/>
<organism evidence="2 3">
    <name type="scientific">Cherax quadricarinatus</name>
    <name type="common">Australian red claw crayfish</name>
    <dbReference type="NCBI Taxonomy" id="27406"/>
    <lineage>
        <taxon>Eukaryota</taxon>
        <taxon>Metazoa</taxon>
        <taxon>Ecdysozoa</taxon>
        <taxon>Arthropoda</taxon>
        <taxon>Crustacea</taxon>
        <taxon>Multicrustacea</taxon>
        <taxon>Malacostraca</taxon>
        <taxon>Eumalacostraca</taxon>
        <taxon>Eucarida</taxon>
        <taxon>Decapoda</taxon>
        <taxon>Pleocyemata</taxon>
        <taxon>Astacidea</taxon>
        <taxon>Parastacoidea</taxon>
        <taxon>Parastacidae</taxon>
        <taxon>Cherax</taxon>
    </lineage>
</organism>
<sequence length="134" mass="14924">MKFLIILASLSLAWAQEEYHCHCATFITTEEGAELVHNLPEFIMDSCEHFEECELHCSEEFIELTNGGDLDHVTEDGNIIGQVACDTLAAEGYLDVEASEVYMYSSICHGPWLYNGFKSQTPLCCVGGEYEACP</sequence>
<dbReference type="EMBL" id="JARKIK010000072">
    <property type="protein sequence ID" value="KAK8728394.1"/>
    <property type="molecule type" value="Genomic_DNA"/>
</dbReference>
<protein>
    <submittedName>
        <fullName evidence="2">Uncharacterized protein</fullName>
    </submittedName>
</protein>
<accession>A0AAW0WKS0</accession>
<evidence type="ECO:0000313" key="2">
    <source>
        <dbReference type="EMBL" id="KAK8728394.1"/>
    </source>
</evidence>
<evidence type="ECO:0000313" key="3">
    <source>
        <dbReference type="Proteomes" id="UP001445076"/>
    </source>
</evidence>
<reference evidence="2 3" key="1">
    <citation type="journal article" date="2024" name="BMC Genomics">
        <title>Genome assembly of redclaw crayfish (Cherax quadricarinatus) provides insights into its immune adaptation and hypoxia tolerance.</title>
        <authorList>
            <person name="Liu Z."/>
            <person name="Zheng J."/>
            <person name="Li H."/>
            <person name="Fang K."/>
            <person name="Wang S."/>
            <person name="He J."/>
            <person name="Zhou D."/>
            <person name="Weng S."/>
            <person name="Chi M."/>
            <person name="Gu Z."/>
            <person name="He J."/>
            <person name="Li F."/>
            <person name="Wang M."/>
        </authorList>
    </citation>
    <scope>NUCLEOTIDE SEQUENCE [LARGE SCALE GENOMIC DNA]</scope>
    <source>
        <strain evidence="2">ZL_2023a</strain>
    </source>
</reference>
<feature type="chain" id="PRO_5043642937" evidence="1">
    <location>
        <begin position="16"/>
        <end position="134"/>
    </location>
</feature>
<dbReference type="Proteomes" id="UP001445076">
    <property type="component" value="Unassembled WGS sequence"/>
</dbReference>